<sequence length="79" mass="9012">MVLTSDRWRAGSRVNPACEPAPSITGLDLRLKASFVNSVFRACTCFSDDLYDQQVSKIPHVSYRFRRLPFFPMARTCNP</sequence>
<comment type="caution">
    <text evidence="1">The sequence shown here is derived from an EMBL/GenBank/DDBJ whole genome shotgun (WGS) entry which is preliminary data.</text>
</comment>
<dbReference type="EMBL" id="AZBU02000002">
    <property type="protein sequence ID" value="TKR94528.1"/>
    <property type="molecule type" value="Genomic_DNA"/>
</dbReference>
<reference evidence="1 2" key="1">
    <citation type="journal article" date="2015" name="Genome Biol.">
        <title>Comparative genomics of Steinernema reveals deeply conserved gene regulatory networks.</title>
        <authorList>
            <person name="Dillman A.R."/>
            <person name="Macchietto M."/>
            <person name="Porter C.F."/>
            <person name="Rogers A."/>
            <person name="Williams B."/>
            <person name="Antoshechkin I."/>
            <person name="Lee M.M."/>
            <person name="Goodwin Z."/>
            <person name="Lu X."/>
            <person name="Lewis E.E."/>
            <person name="Goodrich-Blair H."/>
            <person name="Stock S.P."/>
            <person name="Adams B.J."/>
            <person name="Sternberg P.W."/>
            <person name="Mortazavi A."/>
        </authorList>
    </citation>
    <scope>NUCLEOTIDE SEQUENCE [LARGE SCALE GENOMIC DNA]</scope>
    <source>
        <strain evidence="1 2">ALL</strain>
    </source>
</reference>
<protein>
    <submittedName>
        <fullName evidence="1">Uncharacterized protein</fullName>
    </submittedName>
</protein>
<evidence type="ECO:0000313" key="2">
    <source>
        <dbReference type="Proteomes" id="UP000298663"/>
    </source>
</evidence>
<organism evidence="1 2">
    <name type="scientific">Steinernema carpocapsae</name>
    <name type="common">Entomopathogenic nematode</name>
    <dbReference type="NCBI Taxonomy" id="34508"/>
    <lineage>
        <taxon>Eukaryota</taxon>
        <taxon>Metazoa</taxon>
        <taxon>Ecdysozoa</taxon>
        <taxon>Nematoda</taxon>
        <taxon>Chromadorea</taxon>
        <taxon>Rhabditida</taxon>
        <taxon>Tylenchina</taxon>
        <taxon>Panagrolaimomorpha</taxon>
        <taxon>Strongyloidoidea</taxon>
        <taxon>Steinernematidae</taxon>
        <taxon>Steinernema</taxon>
    </lineage>
</organism>
<dbReference type="Proteomes" id="UP000298663">
    <property type="component" value="Unassembled WGS sequence"/>
</dbReference>
<gene>
    <name evidence="1" type="ORF">L596_008802</name>
</gene>
<reference evidence="1 2" key="2">
    <citation type="journal article" date="2019" name="G3 (Bethesda)">
        <title>Hybrid Assembly of the Genome of the Entomopathogenic Nematode Steinernema carpocapsae Identifies the X-Chromosome.</title>
        <authorList>
            <person name="Serra L."/>
            <person name="Macchietto M."/>
            <person name="Macias-Munoz A."/>
            <person name="McGill C.J."/>
            <person name="Rodriguez I.M."/>
            <person name="Rodriguez B."/>
            <person name="Murad R."/>
            <person name="Mortazavi A."/>
        </authorList>
    </citation>
    <scope>NUCLEOTIDE SEQUENCE [LARGE SCALE GENOMIC DNA]</scope>
    <source>
        <strain evidence="1 2">ALL</strain>
    </source>
</reference>
<proteinExistence type="predicted"/>
<keyword evidence="2" id="KW-1185">Reference proteome</keyword>
<accession>A0A4U5PDP1</accession>
<evidence type="ECO:0000313" key="1">
    <source>
        <dbReference type="EMBL" id="TKR94528.1"/>
    </source>
</evidence>
<dbReference type="AlphaFoldDB" id="A0A4U5PDP1"/>
<name>A0A4U5PDP1_STECR</name>